<dbReference type="STRING" id="1206085.SAMN05443575_1565"/>
<dbReference type="NCBIfam" id="TIGR04255">
    <property type="entry name" value="sporadTIGR04255"/>
    <property type="match status" value="1"/>
</dbReference>
<accession>A0A1M5HM31</accession>
<gene>
    <name evidence="1" type="ORF">SAMN05443575_1565</name>
</gene>
<proteinExistence type="predicted"/>
<keyword evidence="2" id="KW-1185">Reference proteome</keyword>
<dbReference type="Proteomes" id="UP000186132">
    <property type="component" value="Unassembled WGS sequence"/>
</dbReference>
<organism evidence="1 2">
    <name type="scientific">Jatrophihabitans endophyticus</name>
    <dbReference type="NCBI Taxonomy" id="1206085"/>
    <lineage>
        <taxon>Bacteria</taxon>
        <taxon>Bacillati</taxon>
        <taxon>Actinomycetota</taxon>
        <taxon>Actinomycetes</taxon>
        <taxon>Jatrophihabitantales</taxon>
        <taxon>Jatrophihabitantaceae</taxon>
        <taxon>Jatrophihabitans</taxon>
    </lineage>
</organism>
<protein>
    <submittedName>
        <fullName evidence="1">TIGR04255 family protein</fullName>
    </submittedName>
</protein>
<evidence type="ECO:0000313" key="1">
    <source>
        <dbReference type="EMBL" id="SHG16990.1"/>
    </source>
</evidence>
<evidence type="ECO:0000313" key="2">
    <source>
        <dbReference type="Proteomes" id="UP000186132"/>
    </source>
</evidence>
<name>A0A1M5HM31_9ACTN</name>
<dbReference type="EMBL" id="FQVU01000002">
    <property type="protein sequence ID" value="SHG16990.1"/>
    <property type="molecule type" value="Genomic_DNA"/>
</dbReference>
<sequence length="324" mass="35135">MPRVALLIADDVGLGTTIKAGGSAGPTECSPDQHHSCRLGVIVKNHISRWLQLAYSKVDGGVMLKLSSPDRRPLPNAALSLVATQVRFDAQRDAVPGELLGGLQDQLAVSGHPYPQVAQLSAQELLVSLNGPLPAGPTERRGWRLTSEDDAWHLSLLPDSVSLETPQFTGFDDMLPRVLTALDAVTAQAAPTLVTRVGLRFINLLPAPETDGSDENWQQRLNAVLAAPLSDDTLRDGVLAFEQRMLLEIDDQIRSSVRSGPVHDGDGQRRFLLDIDTYTETSTLWASTQLPELISQLNDVSVSLFQHLVSESMLGYLRGEAKSP</sequence>
<reference evidence="2" key="1">
    <citation type="submission" date="2016-11" db="EMBL/GenBank/DDBJ databases">
        <authorList>
            <person name="Varghese N."/>
            <person name="Submissions S."/>
        </authorList>
    </citation>
    <scope>NUCLEOTIDE SEQUENCE [LARGE SCALE GENOMIC DNA]</scope>
    <source>
        <strain evidence="2">DSM 45627</strain>
    </source>
</reference>
<dbReference type="AlphaFoldDB" id="A0A1M5HM31"/>
<dbReference type="InterPro" id="IPR026349">
    <property type="entry name" value="CHP04255"/>
</dbReference>